<dbReference type="InterPro" id="IPR034641">
    <property type="entry name" value="RGL11"/>
</dbReference>
<dbReference type="InterPro" id="IPR001119">
    <property type="entry name" value="SLH_dom"/>
</dbReference>
<gene>
    <name evidence="3" type="ORF">FHS16_000391</name>
</gene>
<feature type="domain" description="SLH" evidence="2">
    <location>
        <begin position="1403"/>
        <end position="1462"/>
    </location>
</feature>
<feature type="domain" description="SLH" evidence="2">
    <location>
        <begin position="1339"/>
        <end position="1402"/>
    </location>
</feature>
<dbReference type="Pfam" id="PF00395">
    <property type="entry name" value="SLH"/>
    <property type="match status" value="3"/>
</dbReference>
<dbReference type="CDD" id="cd10318">
    <property type="entry name" value="RGL11"/>
    <property type="match status" value="1"/>
</dbReference>
<dbReference type="InterPro" id="IPR041624">
    <property type="entry name" value="RGI_lyase"/>
</dbReference>
<accession>A0A7W5C483</accession>
<dbReference type="InterPro" id="IPR008964">
    <property type="entry name" value="Invasin/intimin_cell_adhesion"/>
</dbReference>
<feature type="domain" description="SLH" evidence="2">
    <location>
        <begin position="1465"/>
        <end position="1523"/>
    </location>
</feature>
<dbReference type="InterPro" id="IPR028994">
    <property type="entry name" value="Integrin_alpha_N"/>
</dbReference>
<dbReference type="SUPFAM" id="SSF69318">
    <property type="entry name" value="Integrin alpha N-terminal domain"/>
    <property type="match status" value="1"/>
</dbReference>
<feature type="chain" id="PRO_5031177110" description="SLH domain-containing protein" evidence="1">
    <location>
        <begin position="37"/>
        <end position="1523"/>
    </location>
</feature>
<dbReference type="PROSITE" id="PS51272">
    <property type="entry name" value="SLH"/>
    <property type="match status" value="3"/>
</dbReference>
<dbReference type="Proteomes" id="UP000518605">
    <property type="component" value="Unassembled WGS sequence"/>
</dbReference>
<keyword evidence="1" id="KW-0732">Signal</keyword>
<dbReference type="EMBL" id="JACHXW010000001">
    <property type="protein sequence ID" value="MBB3150359.1"/>
    <property type="molecule type" value="Genomic_DNA"/>
</dbReference>
<dbReference type="InterPro" id="IPR025883">
    <property type="entry name" value="Cadherin-like_domain"/>
</dbReference>
<reference evidence="3 4" key="1">
    <citation type="submission" date="2020-08" db="EMBL/GenBank/DDBJ databases">
        <title>Genomic Encyclopedia of Type Strains, Phase III (KMG-III): the genomes of soil and plant-associated and newly described type strains.</title>
        <authorList>
            <person name="Whitman W."/>
        </authorList>
    </citation>
    <scope>NUCLEOTIDE SEQUENCE [LARGE SCALE GENOMIC DNA]</scope>
    <source>
        <strain evidence="3 4">CECT 8234</strain>
    </source>
</reference>
<proteinExistence type="predicted"/>
<dbReference type="InterPro" id="IPR049366">
    <property type="entry name" value="RGL11_C"/>
</dbReference>
<comment type="caution">
    <text evidence="3">The sequence shown here is derived from an EMBL/GenBank/DDBJ whole genome shotgun (WGS) entry which is preliminary data.</text>
</comment>
<dbReference type="Gene3D" id="2.60.40.1080">
    <property type="match status" value="1"/>
</dbReference>
<dbReference type="Pfam" id="PF02368">
    <property type="entry name" value="Big_2"/>
    <property type="match status" value="1"/>
</dbReference>
<evidence type="ECO:0000313" key="4">
    <source>
        <dbReference type="Proteomes" id="UP000518605"/>
    </source>
</evidence>
<evidence type="ECO:0000313" key="3">
    <source>
        <dbReference type="EMBL" id="MBB3150359.1"/>
    </source>
</evidence>
<dbReference type="PANTHER" id="PTHR43118:SF1">
    <property type="entry name" value="RHAMNOGALACTURONAN LYASE (EUROFUNG)"/>
    <property type="match status" value="1"/>
</dbReference>
<dbReference type="RefSeq" id="WP_183558107.1">
    <property type="nucleotide sequence ID" value="NZ_CBCSLB010000001.1"/>
</dbReference>
<feature type="signal peptide" evidence="1">
    <location>
        <begin position="1"/>
        <end position="36"/>
    </location>
</feature>
<dbReference type="Pfam" id="PF21348">
    <property type="entry name" value="RGL11_C"/>
    <property type="match status" value="1"/>
</dbReference>
<sequence>MQNTGKRNGKRLFSKLLSCMLVMSLLMPLHLASVQAADTALISDDFGSYTNEDFVIGVGNNWTKEGTAPTVQFQTDTVTGSTYAAIHHTTTGSSYFGQRFAAQDGGTVIEFDVRMPSNNGGTLWVMEGKVNATNTAALRYQLDAGIIKRHNAAAQNQIQYDSSHWYRFKMVFNAPQKKYSVSITDLTTNSTVVWPDAFYSARERISSFGFFVNAGGAFHLANMKVTALDLALNSLNIQAGDDAPSLQPPFDPKVSSYTLEVPYNVSEVMVNPAASNPSGVSLQVDAASLESGASQAVALTGSSTSFNVSVASNAYSDIAKTYKVTVNKLDKSPNVIFPAAEGRDAEVLLGWEEPADPAYLETRIYRKSVDQSLVLVDTVEKGRYISAIGGLINDTPYTFVIKGAFAYEGEEITESSGETVTAVPIKHAARQMESLNRGLVAVQQAGHVYVGWRLLGTDPTSISFNLYRDGSKVNASPITGSTNFEDAGGSSASTYFVRAVVDGTEQRQSESVDVWDTNSLDVPIQKPADGVTPKGEAYSYRANDASIADLDGDGEYEIVLKWDPTNAKDNSQSGYTGNFYVDAYELDGTQLWRIDLGKNIRAGAHYLDVMVYDLDGDGKAEVTFRTADGTIDGEGHVIGDANADFRNDGGYILTGPEYHTVFEGATGKALATEAYEPERGNVAEWGDAYGNRVDRFLAAIAYLDGERPSVIMQRGYYTRMVLVAYNYRDGKLTKLWTFDSKTPGNESYAGQGNHQLSVADVDADGKDEIITGATAIDHDGKGLWNSRLGHGDAMHLGDLDPNRLGLELFAVQEDTSVKYSADVKDARTGRVLWGQLQTGIDTGRGLSADVDPRYAGAEAWAIDGAWNSSTGGLFTAQGEKISNQIPSSNFAIWWDGDLSRELLDHEWQGDTLRVGIPKIDKWDYENNALVTLEKFNGTYSNNDTKGNPVLQADLLGDWREEVIVRTENSSALRIYTTTHVTGHRIPTLMHDPVYRTGIAWQNTGYNQPPHTSFFLGTEMEAPSQPNIRTNTIKAEELGISAPSSEWTVGQQVQLSPVFTPAAATDQSVTWSVYNEDGSATTLATISESGLLIAAAQGKVKVSVQAKDGSGVAGEWTYTIKNAVTESPSGGSTGQPTTNAGNGHVKLPVSADNNGKASADFKASDIAKAVDTASGKSLLLEVVPNQATTTVTASIPVQSLKDSIAKAIDQFEVRLGLAQITINKKLFESLVTNESAKLELSVRIIEAAARPEEANSTAASQPVYDLNLLVDGKKIEDFGGNVKVELDYALASGENPNFIVVYHIDEQGKLHLVKNGAYDKASGKVVFAPSHFSQYTVSSAKAGFSDIAHVSWAKDSIESLAARGIINGVGNEIFKPGQHVTRAEFVKMLMHAFDLADANETSTLSDLQQGSWYYSSIAAAQQLGIVQGKADGSFGVNDKISRQDMAVMAYRASQQLQLKLGSTAPSAAFLDEAAIDGYALDAAKAMQAAGIIQGVGERLFAPKDTATRAQAAVIIHKLIQLSIS</sequence>
<dbReference type="Gene3D" id="2.60.40.10">
    <property type="entry name" value="Immunoglobulins"/>
    <property type="match status" value="1"/>
</dbReference>
<protein>
    <recommendedName>
        <fullName evidence="2">SLH domain-containing protein</fullName>
    </recommendedName>
</protein>
<dbReference type="InterPro" id="IPR013783">
    <property type="entry name" value="Ig-like_fold"/>
</dbReference>
<evidence type="ECO:0000259" key="2">
    <source>
        <dbReference type="PROSITE" id="PS51272"/>
    </source>
</evidence>
<keyword evidence="4" id="KW-1185">Reference proteome</keyword>
<dbReference type="PANTHER" id="PTHR43118">
    <property type="entry name" value="RHAMNOGALACTURONAN LYASE (EUROFUNG)"/>
    <property type="match status" value="1"/>
</dbReference>
<dbReference type="Pfam" id="PF18370">
    <property type="entry name" value="RGI_lyase"/>
    <property type="match status" value="1"/>
</dbReference>
<dbReference type="InterPro" id="IPR003343">
    <property type="entry name" value="Big_2"/>
</dbReference>
<dbReference type="Pfam" id="PF12733">
    <property type="entry name" value="Cadherin-like"/>
    <property type="match status" value="1"/>
</dbReference>
<evidence type="ECO:0000256" key="1">
    <source>
        <dbReference type="SAM" id="SignalP"/>
    </source>
</evidence>
<name>A0A7W5C483_9BACL</name>
<dbReference type="SUPFAM" id="SSF49373">
    <property type="entry name" value="Invasin/intimin cell-adhesion fragments"/>
    <property type="match status" value="1"/>
</dbReference>
<organism evidence="3 4">
    <name type="scientific">Paenibacillus endophyticus</name>
    <dbReference type="NCBI Taxonomy" id="1294268"/>
    <lineage>
        <taxon>Bacteria</taxon>
        <taxon>Bacillati</taxon>
        <taxon>Bacillota</taxon>
        <taxon>Bacilli</taxon>
        <taxon>Bacillales</taxon>
        <taxon>Paenibacillaceae</taxon>
        <taxon>Paenibacillus</taxon>
    </lineage>
</organism>